<evidence type="ECO:0000313" key="3">
    <source>
        <dbReference type="Proteomes" id="UP000192366"/>
    </source>
</evidence>
<feature type="domain" description="NAD(P)-binding" evidence="1">
    <location>
        <begin position="7"/>
        <end position="167"/>
    </location>
</feature>
<comment type="caution">
    <text evidence="2">The sequence shown here is derived from an EMBL/GenBank/DDBJ whole genome shotgun (WGS) entry which is preliminary data.</text>
</comment>
<keyword evidence="3" id="KW-1185">Reference proteome</keyword>
<proteinExistence type="predicted"/>
<dbReference type="SUPFAM" id="SSF51735">
    <property type="entry name" value="NAD(P)-binding Rossmann-fold domains"/>
    <property type="match status" value="1"/>
</dbReference>
<dbReference type="OrthoDB" id="9771302at2"/>
<dbReference type="Pfam" id="PF13460">
    <property type="entry name" value="NAD_binding_10"/>
    <property type="match status" value="1"/>
</dbReference>
<dbReference type="InterPro" id="IPR036291">
    <property type="entry name" value="NAD(P)-bd_dom_sf"/>
</dbReference>
<organism evidence="2 3">
    <name type="scientific">Mycolicibacterium bacteremicum</name>
    <name type="common">Mycobacterium bacteremicum</name>
    <dbReference type="NCBI Taxonomy" id="564198"/>
    <lineage>
        <taxon>Bacteria</taxon>
        <taxon>Bacillati</taxon>
        <taxon>Actinomycetota</taxon>
        <taxon>Actinomycetes</taxon>
        <taxon>Mycobacteriales</taxon>
        <taxon>Mycobacteriaceae</taxon>
        <taxon>Mycolicibacterium</taxon>
    </lineage>
</organism>
<dbReference type="Proteomes" id="UP000192366">
    <property type="component" value="Unassembled WGS sequence"/>
</dbReference>
<gene>
    <name evidence="2" type="ORF">BST17_02770</name>
</gene>
<dbReference type="Gene3D" id="3.40.50.720">
    <property type="entry name" value="NAD(P)-binding Rossmann-like Domain"/>
    <property type="match status" value="1"/>
</dbReference>
<dbReference type="PANTHER" id="PTHR12126:SF11">
    <property type="entry name" value="NADH DEHYDROGENASE [UBIQUINONE] 1 ALPHA SUBCOMPLEX SUBUNIT 9, MITOCHONDRIAL"/>
    <property type="match status" value="1"/>
</dbReference>
<dbReference type="InterPro" id="IPR016040">
    <property type="entry name" value="NAD(P)-bd_dom"/>
</dbReference>
<dbReference type="RefSeq" id="WP_083055653.1">
    <property type="nucleotide sequence ID" value="NZ_JACKVM010000008.1"/>
</dbReference>
<reference evidence="2 3" key="1">
    <citation type="submission" date="2017-02" db="EMBL/GenBank/DDBJ databases">
        <title>The new phylogeny of genus Mycobacterium.</title>
        <authorList>
            <person name="Tortoli E."/>
            <person name="Trovato A."/>
            <person name="Cirillo D.M."/>
        </authorList>
    </citation>
    <scope>NUCLEOTIDE SEQUENCE [LARGE SCALE GENOMIC DNA]</scope>
    <source>
        <strain evidence="2 3">DSM 45578</strain>
    </source>
</reference>
<dbReference type="AlphaFoldDB" id="A0A1W9Z3V2"/>
<dbReference type="PANTHER" id="PTHR12126">
    <property type="entry name" value="NADH-UBIQUINONE OXIDOREDUCTASE 39 KDA SUBUNIT-RELATED"/>
    <property type="match status" value="1"/>
</dbReference>
<dbReference type="EMBL" id="MVHJ01000002">
    <property type="protein sequence ID" value="ORA06842.1"/>
    <property type="molecule type" value="Genomic_DNA"/>
</dbReference>
<dbReference type="InterPro" id="IPR051207">
    <property type="entry name" value="ComplexI_NDUFA9_subunit"/>
</dbReference>
<evidence type="ECO:0000313" key="2">
    <source>
        <dbReference type="EMBL" id="ORA06842.1"/>
    </source>
</evidence>
<dbReference type="GO" id="GO:0044877">
    <property type="term" value="F:protein-containing complex binding"/>
    <property type="evidence" value="ECO:0007669"/>
    <property type="project" value="TreeGrafter"/>
</dbReference>
<protein>
    <submittedName>
        <fullName evidence="2">LysR family transcriptional regulator</fullName>
    </submittedName>
</protein>
<dbReference type="STRING" id="564198.BST17_02770"/>
<accession>A0A1W9Z3V2</accession>
<name>A0A1W9Z3V2_MYCBA</name>
<evidence type="ECO:0000259" key="1">
    <source>
        <dbReference type="Pfam" id="PF13460"/>
    </source>
</evidence>
<sequence length="247" mass="25444">MKITVVGATGLIGHQLVPALRAGGHDIVPVSRATGVDLLSGDGLADALAGADVVIDVINSATPEDSAQGFFEQTSTNLAAAVRKASIRHYVVLSIVGADVMAPHAGYLRGKLAQEAAAADSGAPWTVVRATQFHELAEPITESMIHGDQLRAPVAAIQTADSAEVTAVLAAIATGAARDGVLEVGGPQQMSFADMARLVLRRQGRELTVIDDPAATYHGIPVDETTLVTGAGAQLCDTGLADWLARR</sequence>